<keyword evidence="2" id="KW-1185">Reference proteome</keyword>
<reference evidence="1" key="1">
    <citation type="journal article" date="2019" name="PLoS Negl. Trop. Dis.">
        <title>Revisiting the worldwide diversity of Leptospira species in the environment.</title>
        <authorList>
            <person name="Vincent A.T."/>
            <person name="Schiettekatte O."/>
            <person name="Bourhy P."/>
            <person name="Veyrier F.J."/>
            <person name="Picardeau M."/>
        </authorList>
    </citation>
    <scope>NUCLEOTIDE SEQUENCE [LARGE SCALE GENOMIC DNA]</scope>
    <source>
        <strain evidence="1">201800301</strain>
    </source>
</reference>
<name>A0A4R9H6N1_9LEPT</name>
<dbReference type="AlphaFoldDB" id="A0A4R9H6N1"/>
<accession>A0A4R9H6N1</accession>
<evidence type="ECO:0000313" key="2">
    <source>
        <dbReference type="Proteomes" id="UP000298097"/>
    </source>
</evidence>
<dbReference type="OrthoDB" id="343164at2"/>
<organism evidence="1 2">
    <name type="scientific">Leptospira andrefontaineae</name>
    <dbReference type="NCBI Taxonomy" id="2484976"/>
    <lineage>
        <taxon>Bacteria</taxon>
        <taxon>Pseudomonadati</taxon>
        <taxon>Spirochaetota</taxon>
        <taxon>Spirochaetia</taxon>
        <taxon>Leptospirales</taxon>
        <taxon>Leptospiraceae</taxon>
        <taxon>Leptospira</taxon>
    </lineage>
</organism>
<dbReference type="EMBL" id="RQEY01000012">
    <property type="protein sequence ID" value="TGK41244.1"/>
    <property type="molecule type" value="Genomic_DNA"/>
</dbReference>
<sequence>MNNENKNTIHLEVLVLRAILTEAIAFNKFTHETFEKIFSDIDIAYKERDKYRHFISKRDLMGDFLKEDQFGEFDC</sequence>
<gene>
    <name evidence="1" type="ORF">EHO65_07380</name>
</gene>
<proteinExistence type="predicted"/>
<comment type="caution">
    <text evidence="1">The sequence shown here is derived from an EMBL/GenBank/DDBJ whole genome shotgun (WGS) entry which is preliminary data.</text>
</comment>
<protein>
    <submittedName>
        <fullName evidence="1">Uncharacterized protein</fullName>
    </submittedName>
</protein>
<dbReference type="Proteomes" id="UP000298097">
    <property type="component" value="Unassembled WGS sequence"/>
</dbReference>
<evidence type="ECO:0000313" key="1">
    <source>
        <dbReference type="EMBL" id="TGK41244.1"/>
    </source>
</evidence>